<feature type="domain" description="FecR protein" evidence="1">
    <location>
        <begin position="123"/>
        <end position="207"/>
    </location>
</feature>
<dbReference type="EMBL" id="RJUR01000012">
    <property type="protein sequence ID" value="ROQ51575.1"/>
    <property type="molecule type" value="Genomic_DNA"/>
</dbReference>
<dbReference type="PIRSF" id="PIRSF018266">
    <property type="entry name" value="FecR"/>
    <property type="match status" value="1"/>
</dbReference>
<dbReference type="InterPro" id="IPR012373">
    <property type="entry name" value="Ferrdict_sens_TM"/>
</dbReference>
<organism evidence="3 4">
    <name type="scientific">Pseudomonas putida</name>
    <name type="common">Arthrobacter siderocapsulatus</name>
    <dbReference type="NCBI Taxonomy" id="303"/>
    <lineage>
        <taxon>Bacteria</taxon>
        <taxon>Pseudomonadati</taxon>
        <taxon>Pseudomonadota</taxon>
        <taxon>Gammaproteobacteria</taxon>
        <taxon>Pseudomonadales</taxon>
        <taxon>Pseudomonadaceae</taxon>
        <taxon>Pseudomonas</taxon>
    </lineage>
</organism>
<dbReference type="Pfam" id="PF04773">
    <property type="entry name" value="FecR"/>
    <property type="match status" value="1"/>
</dbReference>
<comment type="caution">
    <text evidence="3">The sequence shown here is derived from an EMBL/GenBank/DDBJ whole genome shotgun (WGS) entry which is preliminary data.</text>
</comment>
<reference evidence="3 4" key="1">
    <citation type="submission" date="2018-11" db="EMBL/GenBank/DDBJ databases">
        <title>Genomic analyses of the natural microbiome of Caenorhabditis elegans.</title>
        <authorList>
            <person name="Samuel B."/>
        </authorList>
    </citation>
    <scope>NUCLEOTIDE SEQUENCE [LARGE SCALE GENOMIC DNA]</scope>
    <source>
        <strain evidence="3 4">BIGb0473</strain>
    </source>
</reference>
<name>A0A9X8EJ29_PSEPU</name>
<evidence type="ECO:0000313" key="4">
    <source>
        <dbReference type="Proteomes" id="UP000269115"/>
    </source>
</evidence>
<feature type="domain" description="FecR N-terminal" evidence="2">
    <location>
        <begin position="13"/>
        <end position="56"/>
    </location>
</feature>
<dbReference type="GeneID" id="87482840"/>
<dbReference type="AlphaFoldDB" id="A0A9X8EJ29"/>
<protein>
    <submittedName>
        <fullName evidence="3">FecR family protein</fullName>
    </submittedName>
</protein>
<evidence type="ECO:0000259" key="1">
    <source>
        <dbReference type="Pfam" id="PF04773"/>
    </source>
</evidence>
<proteinExistence type="predicted"/>
<dbReference type="Proteomes" id="UP000269115">
    <property type="component" value="Unassembled WGS sequence"/>
</dbReference>
<accession>A0A9X8EJ29</accession>
<dbReference type="RefSeq" id="WP_043859743.1">
    <property type="nucleotide sequence ID" value="NZ_LKGZ01000012.1"/>
</dbReference>
<dbReference type="InterPro" id="IPR032623">
    <property type="entry name" value="FecR_N"/>
</dbReference>
<dbReference type="PANTHER" id="PTHR30273">
    <property type="entry name" value="PERIPLASMIC SIGNAL SENSOR AND SIGMA FACTOR ACTIVATOR FECR-RELATED"/>
    <property type="match status" value="1"/>
</dbReference>
<dbReference type="Pfam" id="PF16220">
    <property type="entry name" value="DUF4880"/>
    <property type="match status" value="1"/>
</dbReference>
<dbReference type="InterPro" id="IPR006860">
    <property type="entry name" value="FecR"/>
</dbReference>
<evidence type="ECO:0000259" key="2">
    <source>
        <dbReference type="Pfam" id="PF16220"/>
    </source>
</evidence>
<dbReference type="PANTHER" id="PTHR30273:SF2">
    <property type="entry name" value="PROTEIN FECR"/>
    <property type="match status" value="1"/>
</dbReference>
<dbReference type="GO" id="GO:0016989">
    <property type="term" value="F:sigma factor antagonist activity"/>
    <property type="evidence" value="ECO:0007669"/>
    <property type="project" value="TreeGrafter"/>
</dbReference>
<dbReference type="Gene3D" id="2.60.120.1440">
    <property type="match status" value="1"/>
</dbReference>
<evidence type="ECO:0000313" key="3">
    <source>
        <dbReference type="EMBL" id="ROQ51575.1"/>
    </source>
</evidence>
<dbReference type="OrthoDB" id="9771237at2"/>
<gene>
    <name evidence="3" type="ORF">EDF85_2043</name>
</gene>
<sequence length="322" mass="36026">MSEARPVSPRKVQQALGYLAGLHSDDPSRVREVSGQLQRWRNKSSEHERAWLEAEQRWQMIHRLTPQLRGSLAPEPVNLGRRRLLRQGAGLLAVVGCSAWLGWLWQRRPQFDQVLLTEHAAPARNVLLPDGSQMVLAAESNVQVKYSNGQREVMLAHGNVFFDVAHERLRSFLVSTRLGQVQVLGTAFSVSDRGGDIQVAVTRGHVKVRGLDGETRELLAGDRVRLGEPGVPGPVEHHPQAAPNAEHWRQGWWSFTDAPLAEVIDEFNAYSNRQVRLGEGAAGLRLTGSFPSDRPDILLNALPRVLPLSLMQKGEYTWLQLR</sequence>